<accession>L5KZ40</accession>
<dbReference type="InterPro" id="IPR036465">
    <property type="entry name" value="vWFA_dom_sf"/>
</dbReference>
<reference evidence="17" key="1">
    <citation type="journal article" date="2013" name="Science">
        <title>Comparative analysis of bat genomes provides insight into the evolution of flight and immunity.</title>
        <authorList>
            <person name="Zhang G."/>
            <person name="Cowled C."/>
            <person name="Shi Z."/>
            <person name="Huang Z."/>
            <person name="Bishop-Lilly K.A."/>
            <person name="Fang X."/>
            <person name="Wynne J.W."/>
            <person name="Xiong Z."/>
            <person name="Baker M.L."/>
            <person name="Zhao W."/>
            <person name="Tachedjian M."/>
            <person name="Zhu Y."/>
            <person name="Zhou P."/>
            <person name="Jiang X."/>
            <person name="Ng J."/>
            <person name="Yang L."/>
            <person name="Wu L."/>
            <person name="Xiao J."/>
            <person name="Feng Y."/>
            <person name="Chen Y."/>
            <person name="Sun X."/>
            <person name="Zhang Y."/>
            <person name="Marsh G.A."/>
            <person name="Crameri G."/>
            <person name="Broder C.C."/>
            <person name="Frey K.G."/>
            <person name="Wang L.F."/>
            <person name="Wang J."/>
        </authorList>
    </citation>
    <scope>NUCLEOTIDE SEQUENCE [LARGE SCALE GENOMIC DNA]</scope>
</reference>
<evidence type="ECO:0000256" key="12">
    <source>
        <dbReference type="ARBA" id="ARBA00071949"/>
    </source>
</evidence>
<dbReference type="FunFam" id="3.40.50.410:FF:000044">
    <property type="entry name" value="Collagen type VI alpha 6 chain"/>
    <property type="match status" value="1"/>
</dbReference>
<dbReference type="InterPro" id="IPR050525">
    <property type="entry name" value="ECM_Assembly_Org"/>
</dbReference>
<evidence type="ECO:0000256" key="10">
    <source>
        <dbReference type="ARBA" id="ARBA00043858"/>
    </source>
</evidence>
<keyword evidence="3" id="KW-0272">Extracellular matrix</keyword>
<evidence type="ECO:0000256" key="7">
    <source>
        <dbReference type="ARBA" id="ARBA00023119"/>
    </source>
</evidence>
<evidence type="ECO:0000313" key="17">
    <source>
        <dbReference type="Proteomes" id="UP000010552"/>
    </source>
</evidence>
<dbReference type="GO" id="GO:0005589">
    <property type="term" value="C:collagen type VI trimer"/>
    <property type="evidence" value="ECO:0007669"/>
    <property type="project" value="UniProtKB-ARBA"/>
</dbReference>
<proteinExistence type="inferred from homology"/>
<dbReference type="CDD" id="cd01472">
    <property type="entry name" value="vWA_collagen"/>
    <property type="match status" value="2"/>
</dbReference>
<keyword evidence="17" id="KW-1185">Reference proteome</keyword>
<comment type="subcellular location">
    <subcellularLocation>
        <location evidence="1">Secreted</location>
        <location evidence="1">Extracellular space</location>
        <location evidence="1">Extracellular matrix</location>
    </subcellularLocation>
</comment>
<evidence type="ECO:0000256" key="3">
    <source>
        <dbReference type="ARBA" id="ARBA00022530"/>
    </source>
</evidence>
<gene>
    <name evidence="16" type="ORF">PAL_GLEAN10015997</name>
</gene>
<keyword evidence="6" id="KW-0130">Cell adhesion</keyword>
<dbReference type="Proteomes" id="UP000010552">
    <property type="component" value="Unassembled WGS sequence"/>
</dbReference>
<evidence type="ECO:0000256" key="1">
    <source>
        <dbReference type="ARBA" id="ARBA00004498"/>
    </source>
</evidence>
<feature type="domain" description="VWFA" evidence="15">
    <location>
        <begin position="740"/>
        <end position="909"/>
    </location>
</feature>
<evidence type="ECO:0000256" key="13">
    <source>
        <dbReference type="ARBA" id="ARBA00080704"/>
    </source>
</evidence>
<evidence type="ECO:0000313" key="16">
    <source>
        <dbReference type="EMBL" id="ELK16749.1"/>
    </source>
</evidence>
<feature type="region of interest" description="Disordered" evidence="14">
    <location>
        <begin position="2563"/>
        <end position="2582"/>
    </location>
</feature>
<dbReference type="PRINTS" id="PR00453">
    <property type="entry name" value="VWFADOMAIN"/>
</dbReference>
<feature type="domain" description="VWFA" evidence="15">
    <location>
        <begin position="2266"/>
        <end position="2460"/>
    </location>
</feature>
<comment type="function">
    <text evidence="10">Collagen VI acts as a cell-binding protein.</text>
</comment>
<dbReference type="PROSITE" id="PS50234">
    <property type="entry name" value="VWFA"/>
    <property type="match status" value="9"/>
</dbReference>
<dbReference type="InterPro" id="IPR002035">
    <property type="entry name" value="VWF_A"/>
</dbReference>
<dbReference type="FunFam" id="3.40.50.410:FF:000004">
    <property type="entry name" value="collagen alpha-6(VI) chain"/>
    <property type="match status" value="2"/>
</dbReference>
<feature type="domain" description="VWFA" evidence="15">
    <location>
        <begin position="348"/>
        <end position="525"/>
    </location>
</feature>
<dbReference type="PANTHER" id="PTHR24020:SF90">
    <property type="entry name" value="COLLAGEN ALPHA-1(XXI) CHAIN"/>
    <property type="match status" value="1"/>
</dbReference>
<dbReference type="Gene3D" id="3.40.50.410">
    <property type="entry name" value="von Willebrand factor, type A domain"/>
    <property type="match status" value="9"/>
</dbReference>
<dbReference type="Pfam" id="PF00092">
    <property type="entry name" value="VWA"/>
    <property type="match status" value="9"/>
</dbReference>
<dbReference type="GO" id="GO:0005615">
    <property type="term" value="C:extracellular space"/>
    <property type="evidence" value="ECO:0007669"/>
    <property type="project" value="TreeGrafter"/>
</dbReference>
<dbReference type="GO" id="GO:0007155">
    <property type="term" value="P:cell adhesion"/>
    <property type="evidence" value="ECO:0007669"/>
    <property type="project" value="UniProtKB-KW"/>
</dbReference>
<evidence type="ECO:0000259" key="15">
    <source>
        <dbReference type="PROSITE" id="PS50234"/>
    </source>
</evidence>
<feature type="compositionally biased region" description="Basic and acidic residues" evidence="14">
    <location>
        <begin position="67"/>
        <end position="84"/>
    </location>
</feature>
<evidence type="ECO:0000256" key="14">
    <source>
        <dbReference type="SAM" id="MobiDB-lite"/>
    </source>
</evidence>
<dbReference type="STRING" id="9402.L5KZ40"/>
<dbReference type="EMBL" id="KB030438">
    <property type="protein sequence ID" value="ELK16749.1"/>
    <property type="molecule type" value="Genomic_DNA"/>
</dbReference>
<evidence type="ECO:0000256" key="4">
    <source>
        <dbReference type="ARBA" id="ARBA00022729"/>
    </source>
</evidence>
<feature type="domain" description="VWFA" evidence="15">
    <location>
        <begin position="1117"/>
        <end position="1290"/>
    </location>
</feature>
<keyword evidence="4" id="KW-0732">Signal</keyword>
<feature type="domain" description="VWFA" evidence="15">
    <location>
        <begin position="142"/>
        <end position="318"/>
    </location>
</feature>
<keyword evidence="5" id="KW-0677">Repeat</keyword>
<dbReference type="FunFam" id="3.40.50.410:FF:000003">
    <property type="entry name" value="Collagen type VI alpha 3 chain"/>
    <property type="match status" value="2"/>
</dbReference>
<feature type="region of interest" description="Disordered" evidence="14">
    <location>
        <begin position="1496"/>
        <end position="1600"/>
    </location>
</feature>
<dbReference type="FunFam" id="3.40.50.410:FF:000082">
    <property type="entry name" value="Collagen type VI alpha 5 chain"/>
    <property type="match status" value="1"/>
</dbReference>
<keyword evidence="8" id="KW-0325">Glycoprotein</keyword>
<dbReference type="InterPro" id="IPR008160">
    <property type="entry name" value="Collagen"/>
</dbReference>
<name>L5KZ40_PTEAL</name>
<evidence type="ECO:0000256" key="6">
    <source>
        <dbReference type="ARBA" id="ARBA00022889"/>
    </source>
</evidence>
<evidence type="ECO:0000256" key="5">
    <source>
        <dbReference type="ARBA" id="ARBA00022737"/>
    </source>
</evidence>
<keyword evidence="9" id="KW-0379">Hydroxylation</keyword>
<dbReference type="FunFam" id="3.40.50.410:FF:000016">
    <property type="entry name" value="Collagen type VI alpha 3 chain"/>
    <property type="match status" value="1"/>
</dbReference>
<dbReference type="Pfam" id="PF01391">
    <property type="entry name" value="Collagen"/>
    <property type="match status" value="1"/>
</dbReference>
<sequence>MALNGRASAQVVAVTSAQWLAEKVALSFRRTLPYQALLAARGFSRTANHRPPRWTKPTGSWSVSGHSQEKRKEFKVTARGERARPRSRVSAGLKEPPRARSVRSLGTHLPLRCAVWTRASRALLPAAPGARKGYKPGPEYADVVFLVDSSDHLGIKSFPLVKTFINKMINSLPIEANKYRVALAQYSDKLHSEFQLSTFKNRNLMLNHLKRNFVFLGGSLKVGNALREAHRTYFSGPANGRDKKLFPPILVVLASAESEDDVEEASRALREDGVRIVSVGLQQAAEENLKAMATAQFHYKLRTVRDLSAFSQNMTQIIKDATRYKEGTADADIKVPFPVTCQKDSLADLVFLVDESFGTRQNLRNLQSFLKNITISLDVRDNCIRLGLMSYSNTAKTISFLKSSTNQSAFQEQIQKLSLQAGKSNAGAAIEKMRREGFSESSGSRRAQGVPQIAVLVTHRPSDDEVREAAMKLRLEDITVFAMSIQGANKTQLEEIVSYPPGQTITMLKSYAELETYSKNFLKKLQNEIWSRISTRAEQMDLDKTGCVDTKEADLYFLIDGSTSIQKKHFEQIKDFMLEVIDMFSIGPDKVRVGAAQYSHKKKVEFDIHIYTNDVDLRKAVSNLKQLEGNTYTGAALDFMLPIIRGGRKSRSSEVPCHLIVLTDGKSADDVLGPAERLRAEQITIHAVGIGEANKTQLQQIAGKEERVNFGQNFDALKSIKNEVVHSICTEKGCEDMKADIMFLVDSSGSIGLENFEKMKTFMKNLLAKVQIGPDKTQIGVVQFSGYNKEEFQLNKYFTQKEISDAIDRMSLINQNTLTGSALTFVDQYFTHPKGSRLGVKKFLILITDGEAQDGVRDPARALRDKGVIIFSVGVYGANRTQLEEISGDGSLVFQVEKFDHLKAIESKLIFRVCTLHDCKSIKLLDIVFVLDHSGSINLEQQESMINLTIHLVKKADVGRNRVQFGALRYSDQPEVLFYLNTHSSSSAVIENLRRRRDTGGSTYTAKALESTHSLFTEEHGSRIKQNVKQMLIIITDGESNDRNALNDTALKLRDKGIIIYAVGVGKANQDELEAMAGNKDNTIHVDNFDKLKDIYLPVQESMCTNAQEACNIQEADVIFFCDGSDMVSDSEFVTMTTFLSDLIDNFDIQSQRMKIGMAQFGSRYQEIIELDNSLSKTQWKTRIQTVAKSKGPPRIDLALKQVSVMFHPSAGGRRNAGVPQTLVVITSGGPQANVADAVKILRDLGICILVLGIGPVHKEQLLPIAGNSEKIITFQDFNKLKNVEVKKRIVRDICQRCGKTNCFVDIVVGFDISTHLLGQQLFHGHPRLKSYLPGIIEDITSIRGVSCAAGAQTHVSVAFKVNNDQEFPAKFQIYQETIFDSLLQVTVNGPTHLNAQFLQSLWDTFEDKSASRGQVLLIFSDGLGGESITMLENQSDRLREAGLDALLVVALNTASHDEFSSFEFGKGFDYRTHLNIGNRDLGTMLSQYLGSLGLKGSRGHRGEDGSPGSRGEIGPPGDKGIAGCPGQEGQKGFHGFPGKKGEKGDPGSQGSPGSRGPPGGYGEKGFPGDPDKTITSKDRRAPKENKEDKEEKAKEDTMVPRGSREILDLKVHRELKDYKAHRVLLGQWERKGALEDLDLWEKKENLESLEILGQWGKLDSEENRCEGEVGNPGIPGGPGPKGFRGLRLPGGLKGMEGSQGLQGPPGRRQCDLIQFMRNHSPCWKEKCPVYPTELVFALDQSYGTTEQRFNEMRDIIISIVKDLNIRENNCPVGARVLVASYDSDTSYLTRWSDYHSKKKLLQLLSQIKYQIPAKAQDIGNVMRFVARNIFKRTYAGANVRRVAVFFSNGQATSRSSIIAATMELSALDISPAVFAFNERAFLDETFGFDDTGTFQVIPVPSDGEYEPLERLQRCTLCYDKCFPNVCIKEVLVPENSHMDIAFLLDNSRNIANDEFKAVKDLVSSMLDNFNIASDPLISDSGDRIALLSYSPWDSSRRKTKVVKTEFAFTTYDNLAVMKSHIQNSLQQLNGEATIGHALLWIMENLFPGTANLRKHKVIFVVSAGENRERQEFLKKMALRAKCQGYVIFVISLGSTHKDDMEELASYPLDHHLIQLGRIHKPDLDYIVKFLKPFVYSIRRGFNQYPPPMLENACRLINSEIEDHQNYDLLFTNEPHEISSGENSFVSQELNAGRDSSFVFEDNGSDHLVYIPSQMFMPPLLMTKYEKDQNSEEIASLISGYENHGREEPGLNDEPGDVSLHEYFMDVAFLIDASQRVGNDEFQEVKAFITSVLDYFHIAPNPLTSTLGDRVAVLSYSPPGYVPNGEECPVSLEFDLITYDSIYQMKHHLRDSLQQLNGDVFTGHALQWTIDNVFAGTPNLRKNKVIFVISAGETNPLDKEVLRNVSLRAKCQGYSIFVFSFGPIHSDKELEELASHPLDHHLVQLGRTHKPDLNYIIKFVKPFVHLIRSAINNYPPAELRPKCVNITAPNPKNVSTENTAFLIPEVYEIEAESSELFGEFDSQEQHVFVLGNDHSNGSETVTDLIQKLYKLFSTKELMMKDKEEAHSEKITAPANDKQQDKKGNLEYSRIEDAEVLCLDFSLVKDEQQELTETGRDDRIEGLYHLRIQGVLKIRGQGS</sequence>
<dbReference type="FunFam" id="3.40.50.410:FF:000021">
    <property type="entry name" value="Collagen, type VI, alpha 3"/>
    <property type="match status" value="2"/>
</dbReference>
<feature type="compositionally biased region" description="Polar residues" evidence="14">
    <location>
        <begin position="57"/>
        <end position="66"/>
    </location>
</feature>
<dbReference type="PANTHER" id="PTHR24020">
    <property type="entry name" value="COLLAGEN ALPHA"/>
    <property type="match status" value="1"/>
</dbReference>
<dbReference type="FunCoup" id="L5KZ40">
    <property type="interactions" value="16"/>
</dbReference>
<comment type="similarity">
    <text evidence="11">Belongs to the type VI collagen family.</text>
</comment>
<keyword evidence="2" id="KW-0964">Secreted</keyword>
<dbReference type="SMART" id="SM00327">
    <property type="entry name" value="VWA"/>
    <property type="match status" value="9"/>
</dbReference>
<feature type="compositionally biased region" description="Basic and acidic residues" evidence="14">
    <location>
        <begin position="1570"/>
        <end position="1600"/>
    </location>
</feature>
<organism evidence="16 17">
    <name type="scientific">Pteropus alecto</name>
    <name type="common">Black flying fox</name>
    <dbReference type="NCBI Taxonomy" id="9402"/>
    <lineage>
        <taxon>Eukaryota</taxon>
        <taxon>Metazoa</taxon>
        <taxon>Chordata</taxon>
        <taxon>Craniata</taxon>
        <taxon>Vertebrata</taxon>
        <taxon>Euteleostomi</taxon>
        <taxon>Mammalia</taxon>
        <taxon>Eutheria</taxon>
        <taxon>Laurasiatheria</taxon>
        <taxon>Chiroptera</taxon>
        <taxon>Yinpterochiroptera</taxon>
        <taxon>Pteropodoidea</taxon>
        <taxon>Pteropodidae</taxon>
        <taxon>Pteropodinae</taxon>
        <taxon>Pteropus</taxon>
    </lineage>
</organism>
<feature type="domain" description="VWFA" evidence="15">
    <location>
        <begin position="554"/>
        <end position="724"/>
    </location>
</feature>
<feature type="domain" description="VWFA" evidence="15">
    <location>
        <begin position="1734"/>
        <end position="1879"/>
    </location>
</feature>
<dbReference type="eggNOG" id="KOG3544">
    <property type="taxonomic scope" value="Eukaryota"/>
</dbReference>
<feature type="region of interest" description="Disordered" evidence="14">
    <location>
        <begin position="48"/>
        <end position="101"/>
    </location>
</feature>
<dbReference type="CDD" id="cd01450">
    <property type="entry name" value="vWFA_subfamily_ECM"/>
    <property type="match status" value="4"/>
</dbReference>
<protein>
    <recommendedName>
        <fullName evidence="12">Collagen alpha-5(VI) chain</fullName>
    </recommendedName>
    <alternativeName>
        <fullName evidence="13">Collagen alpha-1(XXIX) chain</fullName>
    </alternativeName>
</protein>
<evidence type="ECO:0000256" key="9">
    <source>
        <dbReference type="ARBA" id="ARBA00023278"/>
    </source>
</evidence>
<evidence type="ECO:0000256" key="11">
    <source>
        <dbReference type="ARBA" id="ARBA00044000"/>
    </source>
</evidence>
<feature type="domain" description="VWFA" evidence="15">
    <location>
        <begin position="1940"/>
        <end position="2131"/>
    </location>
</feature>
<feature type="compositionally biased region" description="Gly residues" evidence="14">
    <location>
        <begin position="1557"/>
        <end position="1566"/>
    </location>
</feature>
<feature type="domain" description="VWFA" evidence="15">
    <location>
        <begin position="926"/>
        <end position="1099"/>
    </location>
</feature>
<dbReference type="SUPFAM" id="SSF53300">
    <property type="entry name" value="vWA-like"/>
    <property type="match status" value="10"/>
</dbReference>
<evidence type="ECO:0000256" key="8">
    <source>
        <dbReference type="ARBA" id="ARBA00023180"/>
    </source>
</evidence>
<keyword evidence="7 16" id="KW-0176">Collagen</keyword>
<dbReference type="InParanoid" id="L5KZ40"/>
<evidence type="ECO:0000256" key="2">
    <source>
        <dbReference type="ARBA" id="ARBA00022525"/>
    </source>
</evidence>